<keyword evidence="1" id="KW-1133">Transmembrane helix</keyword>
<evidence type="ECO:0000313" key="2">
    <source>
        <dbReference type="EMBL" id="VEF10115.1"/>
    </source>
</evidence>
<feature type="transmembrane region" description="Helical" evidence="1">
    <location>
        <begin position="26"/>
        <end position="51"/>
    </location>
</feature>
<protein>
    <recommendedName>
        <fullName evidence="4">Glycosyltransferase RgtA/B/C/D-like domain-containing protein</fullName>
    </recommendedName>
</protein>
<feature type="transmembrane region" description="Helical" evidence="1">
    <location>
        <begin position="199"/>
        <end position="216"/>
    </location>
</feature>
<name>A0A3S4NZN1_PSEFL</name>
<feature type="transmembrane region" description="Helical" evidence="1">
    <location>
        <begin position="225"/>
        <end position="245"/>
    </location>
</feature>
<feature type="transmembrane region" description="Helical" evidence="1">
    <location>
        <begin position="361"/>
        <end position="382"/>
    </location>
</feature>
<dbReference type="OrthoDB" id="6008354at2"/>
<reference evidence="2 3" key="1">
    <citation type="submission" date="2018-12" db="EMBL/GenBank/DDBJ databases">
        <authorList>
            <consortium name="Pathogen Informatics"/>
        </authorList>
    </citation>
    <scope>NUCLEOTIDE SEQUENCE [LARGE SCALE GENOMIC DNA]</scope>
    <source>
        <strain evidence="2 3">NCTC9428</strain>
    </source>
</reference>
<accession>A0A3S4NZN1</accession>
<evidence type="ECO:0000256" key="1">
    <source>
        <dbReference type="SAM" id="Phobius"/>
    </source>
</evidence>
<dbReference type="AlphaFoldDB" id="A0A3S4NZN1"/>
<feature type="transmembrane region" description="Helical" evidence="1">
    <location>
        <begin position="394"/>
        <end position="410"/>
    </location>
</feature>
<feature type="transmembrane region" description="Helical" evidence="1">
    <location>
        <begin position="139"/>
        <end position="168"/>
    </location>
</feature>
<organism evidence="2 3">
    <name type="scientific">Pseudomonas fluorescens</name>
    <dbReference type="NCBI Taxonomy" id="294"/>
    <lineage>
        <taxon>Bacteria</taxon>
        <taxon>Pseudomonadati</taxon>
        <taxon>Pseudomonadota</taxon>
        <taxon>Gammaproteobacteria</taxon>
        <taxon>Pseudomonadales</taxon>
        <taxon>Pseudomonadaceae</taxon>
        <taxon>Pseudomonas</taxon>
    </lineage>
</organism>
<feature type="transmembrane region" description="Helical" evidence="1">
    <location>
        <begin position="71"/>
        <end position="88"/>
    </location>
</feature>
<evidence type="ECO:0000313" key="3">
    <source>
        <dbReference type="Proteomes" id="UP000281909"/>
    </source>
</evidence>
<feature type="transmembrane region" description="Helical" evidence="1">
    <location>
        <begin position="416"/>
        <end position="433"/>
    </location>
</feature>
<feature type="transmembrane region" description="Helical" evidence="1">
    <location>
        <begin position="175"/>
        <end position="193"/>
    </location>
</feature>
<dbReference type="Proteomes" id="UP000281909">
    <property type="component" value="Chromosome"/>
</dbReference>
<evidence type="ECO:0008006" key="4">
    <source>
        <dbReference type="Google" id="ProtNLM"/>
    </source>
</evidence>
<keyword evidence="1" id="KW-0472">Membrane</keyword>
<gene>
    <name evidence="2" type="ORF">NCTC9428_01702</name>
</gene>
<feature type="transmembrane region" description="Helical" evidence="1">
    <location>
        <begin position="445"/>
        <end position="463"/>
    </location>
</feature>
<keyword evidence="1" id="KW-0812">Transmembrane</keyword>
<sequence length="480" mass="54155">MDIDTYNTNHNYKFQNMIRAIQRQEILAAFVGTLIVIFVAQLSIGAIKFVGDSNAYWHYSSLILNMDFPKTMRGFFYPLILAFPRFIFETFPATGYLGLYVIQAALFSYTLSIMLPYVFTELIGGKTSLYRRIAPPILVAIFFPGLLAHPLSDLPALCMIIASLYLILKSSQQNNILSPLILLFLAGIMAYGAYNARTIYLFPLLILVPIIPFVTLKKRTHIENFLFTAIFVSGAAFASLPQIMINIKHLNLPSPFVITDDKKTSLYANQLKWGVTIQRYETGYIPASGAIYPIYYLDPLGERVFEEFGLDQGDISVSKMLTTIINHPITFARIYAKHFINGMDIRDPDPYTTKPSRDRNIRSFASIAVCVLGIFFILLIIARHKAWPETFRSVLWLSLLLLPALAITPGAIETRFFLPLHLIAYCAISFGSSKNIKSELSNGKLLVGAAIYLTLVLSFYTSAKESVQHPTSEIKKEYFY</sequence>
<proteinExistence type="predicted"/>
<dbReference type="EMBL" id="LR134318">
    <property type="protein sequence ID" value="VEF10115.1"/>
    <property type="molecule type" value="Genomic_DNA"/>
</dbReference>
<dbReference type="RefSeq" id="WP_126361625.1">
    <property type="nucleotide sequence ID" value="NZ_LR134318.1"/>
</dbReference>
<feature type="transmembrane region" description="Helical" evidence="1">
    <location>
        <begin position="100"/>
        <end position="119"/>
    </location>
</feature>